<dbReference type="GO" id="GO:0032196">
    <property type="term" value="P:transposition"/>
    <property type="evidence" value="ECO:0007669"/>
    <property type="project" value="UniProtKB-KW"/>
</dbReference>
<organism evidence="7 8">
    <name type="scientific">Streptomyces viridosporus (strain ATCC 14672 / DSM 40746 / JCM 4963 / KCTC 9882 / NRRL B-12104 / FH 1290)</name>
    <name type="common">Streptomyces ghanaensis</name>
    <dbReference type="NCBI Taxonomy" id="566461"/>
    <lineage>
        <taxon>Bacteria</taxon>
        <taxon>Bacillati</taxon>
        <taxon>Actinomycetota</taxon>
        <taxon>Actinomycetes</taxon>
        <taxon>Kitasatosporales</taxon>
        <taxon>Streptomycetaceae</taxon>
        <taxon>Streptomyces</taxon>
    </lineage>
</organism>
<keyword evidence="2" id="KW-0815">Transposition</keyword>
<name>D5ZP11_STRV1</name>
<dbReference type="NCBIfam" id="NF033546">
    <property type="entry name" value="transpos_IS21"/>
    <property type="match status" value="1"/>
</dbReference>
<dbReference type="EMBL" id="DS999641">
    <property type="protein sequence ID" value="EFE72292.2"/>
    <property type="molecule type" value="Genomic_DNA"/>
</dbReference>
<dbReference type="PROSITE" id="PS50531">
    <property type="entry name" value="HTH_IS21"/>
    <property type="match status" value="1"/>
</dbReference>
<evidence type="ECO:0000313" key="7">
    <source>
        <dbReference type="EMBL" id="EFE72292.2"/>
    </source>
</evidence>
<gene>
    <name evidence="7" type="ORF">SSFG_07527</name>
</gene>
<comment type="similarity">
    <text evidence="1">Belongs to the transposase IS21/IS408/IS1162 family.</text>
</comment>
<dbReference type="Proteomes" id="UP000003824">
    <property type="component" value="Unassembled WGS sequence"/>
</dbReference>
<dbReference type="PANTHER" id="PTHR35004:SF7">
    <property type="entry name" value="INTEGRASE PROTEIN"/>
    <property type="match status" value="1"/>
</dbReference>
<reference evidence="8" key="1">
    <citation type="submission" date="2008-12" db="EMBL/GenBank/DDBJ databases">
        <title>Annotation of Streptomyces ghanaensis ATCC 14672.</title>
        <authorList>
            <consortium name="The Broad Institute Genome Sequencing Platform"/>
            <consortium name="Broad Institute Microbial Sequencing Center"/>
            <person name="Fischbach M."/>
            <person name="Ward D."/>
            <person name="Young S."/>
            <person name="Kodira C.D."/>
            <person name="Zeng Q."/>
            <person name="Koehrsen M."/>
            <person name="Godfrey P."/>
            <person name="Alvarado L."/>
            <person name="Berlin A.M."/>
            <person name="Borenstein D."/>
            <person name="Chen Z."/>
            <person name="Engels R."/>
            <person name="Freedman E."/>
            <person name="Gellesch M."/>
            <person name="Goldberg J."/>
            <person name="Griggs A."/>
            <person name="Gujja S."/>
            <person name="Heiman D.I."/>
            <person name="Hepburn T.A."/>
            <person name="Howarth C."/>
            <person name="Jen D."/>
            <person name="Larson L."/>
            <person name="Lewis B."/>
            <person name="Mehta T."/>
            <person name="Park D."/>
            <person name="Pearson M."/>
            <person name="Roberts A."/>
            <person name="Saif S."/>
            <person name="Shea T.D."/>
            <person name="Shenoy N."/>
            <person name="Sisk P."/>
            <person name="Stolte C."/>
            <person name="Sykes S.N."/>
            <person name="Walk T."/>
            <person name="White J."/>
            <person name="Yandava C."/>
            <person name="Straight P."/>
            <person name="Clardy J."/>
            <person name="Hung D."/>
            <person name="Kolter R."/>
            <person name="Mekalanos J."/>
            <person name="Walker S."/>
            <person name="Walsh C.T."/>
            <person name="Wieland B.L.C."/>
            <person name="Ilzarbe M."/>
            <person name="Galagan J."/>
            <person name="Nusbaum C."/>
            <person name="Birren B."/>
        </authorList>
    </citation>
    <scope>NUCLEOTIDE SEQUENCE [LARGE SCALE GENOMIC DNA]</scope>
    <source>
        <strain evidence="8">ATCC 14672 / DSM 40746 / JCM 4963 / KCTC 9882 / NRRL B-12104 / FH 1290</strain>
    </source>
</reference>
<evidence type="ECO:0000256" key="2">
    <source>
        <dbReference type="ARBA" id="ARBA00022578"/>
    </source>
</evidence>
<keyword evidence="3" id="KW-0238">DNA-binding</keyword>
<evidence type="ECO:0000256" key="5">
    <source>
        <dbReference type="SAM" id="MobiDB-lite"/>
    </source>
</evidence>
<feature type="region of interest" description="Disordered" evidence="5">
    <location>
        <begin position="494"/>
        <end position="556"/>
    </location>
</feature>
<dbReference type="PANTHER" id="PTHR35004">
    <property type="entry name" value="TRANSPOSASE RV3428C-RELATED"/>
    <property type="match status" value="1"/>
</dbReference>
<dbReference type="GO" id="GO:0003677">
    <property type="term" value="F:DNA binding"/>
    <property type="evidence" value="ECO:0007669"/>
    <property type="project" value="UniProtKB-KW"/>
</dbReference>
<evidence type="ECO:0000259" key="6">
    <source>
        <dbReference type="PROSITE" id="PS50531"/>
    </source>
</evidence>
<dbReference type="InterPro" id="IPR017894">
    <property type="entry name" value="HTH_IS21_transposase_type"/>
</dbReference>
<dbReference type="eggNOG" id="COG4584">
    <property type="taxonomic scope" value="Bacteria"/>
</dbReference>
<feature type="domain" description="HTH IS21-type" evidence="6">
    <location>
        <begin position="23"/>
        <end position="85"/>
    </location>
</feature>
<keyword evidence="4" id="KW-0233">DNA recombination</keyword>
<sequence length="556" mass="62008">MLRDPGCALHDEGARVLPKSKVDLYAAIRRDARTGMSTRALMRKYGVGFNTVQRALTSALPEPRKKMRPRATRLDPYKPVIDAILKADLTAPRKQRHTVKRIYDRLLDEHEAVDVTYQMVRAYVAARREEIRLQAGKGVVDAFVPQTHRPGAEAEVDFGDVTVRLAGKLVTCYLFAFRLSYSGKAVHRIFASAGQEAFFEGHVHALNVLGGVPTGKVRYDNLRAAVAQVLGLSRRRIEAERWTAFRSHYGIDALYCQPGLRGAHEKGGVEGQIGWFRRNHLVPVPEVETLAELNAMIDRWDQEDDARRIRSRPRAIGEYFAAEQPLLAPLPEDPFETGRLSTPRVDRYSQICVRMNRYSVPVRLIGRTVRVMLHASELVVYDGREEVARHERLITRNGSRLELDHYLEALIRKPGALPGATALDQARAAGRFTPMHDAWWEAAVKAHGERDGTRALIEVLLLSRHLPHEHLVTGLAAALKTGALTADAVALEARKAADADTEPEEPPQPPSTTSQSAIAPLPAAVRANLPPDKRPLPSVAPYDQLLRLRRPDHPTP</sequence>
<dbReference type="InterPro" id="IPR054353">
    <property type="entry name" value="IstA-like_C"/>
</dbReference>
<protein>
    <submittedName>
        <fullName evidence="7">Transposase</fullName>
    </submittedName>
</protein>
<evidence type="ECO:0000256" key="3">
    <source>
        <dbReference type="ARBA" id="ARBA00023125"/>
    </source>
</evidence>
<evidence type="ECO:0000313" key="8">
    <source>
        <dbReference type="Proteomes" id="UP000003824"/>
    </source>
</evidence>
<evidence type="ECO:0000256" key="1">
    <source>
        <dbReference type="ARBA" id="ARBA00009277"/>
    </source>
</evidence>
<evidence type="ECO:0000256" key="4">
    <source>
        <dbReference type="ARBA" id="ARBA00023172"/>
    </source>
</evidence>
<proteinExistence type="inferred from homology"/>
<accession>D5ZP11</accession>
<dbReference type="AlphaFoldDB" id="D5ZP11"/>
<dbReference type="GO" id="GO:0006310">
    <property type="term" value="P:DNA recombination"/>
    <property type="evidence" value="ECO:0007669"/>
    <property type="project" value="UniProtKB-KW"/>
</dbReference>
<dbReference type="Pfam" id="PF22483">
    <property type="entry name" value="Mu-transpos_C_2"/>
    <property type="match status" value="1"/>
</dbReference>